<protein>
    <recommendedName>
        <fullName evidence="2">non-specific serine/threonine protein kinase</fullName>
        <ecNumber evidence="2">2.7.11.1</ecNumber>
    </recommendedName>
</protein>
<dbReference type="SMART" id="SM00220">
    <property type="entry name" value="S_TKc"/>
    <property type="match status" value="1"/>
</dbReference>
<comment type="similarity">
    <text evidence="1">Belongs to the protein kinase superfamily. NEK Ser/Thr protein kinase family. NIMA subfamily.</text>
</comment>
<keyword evidence="5 10" id="KW-0547">Nucleotide-binding</keyword>
<dbReference type="PANTHER" id="PTHR44899">
    <property type="entry name" value="CAMK FAMILY PROTEIN KINASE"/>
    <property type="match status" value="1"/>
</dbReference>
<sequence>MSNSIKCVESKFYDAITELGRGMYGTAYLCAKKHNQQKLVMKEIKTNMKDDDLKLAKNEVAVLKSLKHPNIIQYFDSYLRKNTFYIMMEYATSGTLHQYLYETQETLAPQKVMNYFCQILMGLDHIHEKKVIHRDLKCENIFLTGRKAEVVKIGDFGISKLTVKNNLAKTVVGTCNYLAPELCDEMPYDYKVDIWSLGCILYELCMRKRMFEGSLTYVITSITRGNIKEVDIPRYGQQMQEIISSVMKLNPADRPDTKTLMCYPDIFPTMYVLGTTLGCIF</sequence>
<dbReference type="PIRSF" id="PIRSF000654">
    <property type="entry name" value="Integrin-linked_kinase"/>
    <property type="match status" value="1"/>
</dbReference>
<evidence type="ECO:0000256" key="2">
    <source>
        <dbReference type="ARBA" id="ARBA00012513"/>
    </source>
</evidence>
<keyword evidence="3 11" id="KW-0723">Serine/threonine-protein kinase</keyword>
<feature type="domain" description="Protein kinase" evidence="12">
    <location>
        <begin position="13"/>
        <end position="266"/>
    </location>
</feature>
<evidence type="ECO:0000256" key="7">
    <source>
        <dbReference type="ARBA" id="ARBA00022840"/>
    </source>
</evidence>
<organism evidence="13 14">
    <name type="scientific">Cryptolaemus montrouzieri</name>
    <dbReference type="NCBI Taxonomy" id="559131"/>
    <lineage>
        <taxon>Eukaryota</taxon>
        <taxon>Metazoa</taxon>
        <taxon>Ecdysozoa</taxon>
        <taxon>Arthropoda</taxon>
        <taxon>Hexapoda</taxon>
        <taxon>Insecta</taxon>
        <taxon>Pterygota</taxon>
        <taxon>Neoptera</taxon>
        <taxon>Endopterygota</taxon>
        <taxon>Coleoptera</taxon>
        <taxon>Polyphaga</taxon>
        <taxon>Cucujiformia</taxon>
        <taxon>Coccinelloidea</taxon>
        <taxon>Coccinellidae</taxon>
        <taxon>Scymninae</taxon>
        <taxon>Scymnini</taxon>
        <taxon>Cryptolaemus</taxon>
    </lineage>
</organism>
<keyword evidence="4" id="KW-0808">Transferase</keyword>
<evidence type="ECO:0000313" key="13">
    <source>
        <dbReference type="EMBL" id="KAL3287629.1"/>
    </source>
</evidence>
<evidence type="ECO:0000256" key="4">
    <source>
        <dbReference type="ARBA" id="ARBA00022679"/>
    </source>
</evidence>
<dbReference type="PROSITE" id="PS50011">
    <property type="entry name" value="PROTEIN_KINASE_DOM"/>
    <property type="match status" value="1"/>
</dbReference>
<dbReference type="Gene3D" id="3.30.200.20">
    <property type="entry name" value="Phosphorylase Kinase, domain 1"/>
    <property type="match status" value="1"/>
</dbReference>
<dbReference type="PANTHER" id="PTHR44899:SF7">
    <property type="entry name" value="NIMA-RELATED KINASE"/>
    <property type="match status" value="1"/>
</dbReference>
<dbReference type="EMBL" id="JABFTP020000185">
    <property type="protein sequence ID" value="KAL3287629.1"/>
    <property type="molecule type" value="Genomic_DNA"/>
</dbReference>
<dbReference type="AlphaFoldDB" id="A0ABD2P9E9"/>
<dbReference type="InterPro" id="IPR008271">
    <property type="entry name" value="Ser/Thr_kinase_AS"/>
</dbReference>
<comment type="catalytic activity">
    <reaction evidence="9">
        <text>L-seryl-[protein] + ATP = O-phospho-L-seryl-[protein] + ADP + H(+)</text>
        <dbReference type="Rhea" id="RHEA:17989"/>
        <dbReference type="Rhea" id="RHEA-COMP:9863"/>
        <dbReference type="Rhea" id="RHEA-COMP:11604"/>
        <dbReference type="ChEBI" id="CHEBI:15378"/>
        <dbReference type="ChEBI" id="CHEBI:29999"/>
        <dbReference type="ChEBI" id="CHEBI:30616"/>
        <dbReference type="ChEBI" id="CHEBI:83421"/>
        <dbReference type="ChEBI" id="CHEBI:456216"/>
        <dbReference type="EC" id="2.7.11.1"/>
    </reaction>
</comment>
<evidence type="ECO:0000256" key="6">
    <source>
        <dbReference type="ARBA" id="ARBA00022777"/>
    </source>
</evidence>
<keyword evidence="6" id="KW-0418">Kinase</keyword>
<dbReference type="Proteomes" id="UP001516400">
    <property type="component" value="Unassembled WGS sequence"/>
</dbReference>
<gene>
    <name evidence="13" type="ORF">HHI36_002098</name>
</gene>
<evidence type="ECO:0000256" key="1">
    <source>
        <dbReference type="ARBA" id="ARBA00010886"/>
    </source>
</evidence>
<evidence type="ECO:0000256" key="11">
    <source>
        <dbReference type="RuleBase" id="RU000304"/>
    </source>
</evidence>
<dbReference type="Pfam" id="PF00069">
    <property type="entry name" value="Pkinase"/>
    <property type="match status" value="1"/>
</dbReference>
<name>A0ABD2P9E9_9CUCU</name>
<evidence type="ECO:0000313" key="14">
    <source>
        <dbReference type="Proteomes" id="UP001516400"/>
    </source>
</evidence>
<evidence type="ECO:0000256" key="3">
    <source>
        <dbReference type="ARBA" id="ARBA00022527"/>
    </source>
</evidence>
<proteinExistence type="inferred from homology"/>
<evidence type="ECO:0000259" key="12">
    <source>
        <dbReference type="PROSITE" id="PS50011"/>
    </source>
</evidence>
<dbReference type="GO" id="GO:0005524">
    <property type="term" value="F:ATP binding"/>
    <property type="evidence" value="ECO:0007669"/>
    <property type="project" value="UniProtKB-UniRule"/>
</dbReference>
<dbReference type="SUPFAM" id="SSF56112">
    <property type="entry name" value="Protein kinase-like (PK-like)"/>
    <property type="match status" value="1"/>
</dbReference>
<evidence type="ECO:0000256" key="9">
    <source>
        <dbReference type="ARBA" id="ARBA00048679"/>
    </source>
</evidence>
<dbReference type="FunFam" id="3.30.200.20:FF:000097">
    <property type="entry name" value="Probable serine/threonine-protein kinase nek1"/>
    <property type="match status" value="1"/>
</dbReference>
<dbReference type="Gene3D" id="1.10.510.10">
    <property type="entry name" value="Transferase(Phosphotransferase) domain 1"/>
    <property type="match status" value="1"/>
</dbReference>
<dbReference type="InterPro" id="IPR017441">
    <property type="entry name" value="Protein_kinase_ATP_BS"/>
</dbReference>
<dbReference type="PROSITE" id="PS00107">
    <property type="entry name" value="PROTEIN_KINASE_ATP"/>
    <property type="match status" value="1"/>
</dbReference>
<dbReference type="InterPro" id="IPR051131">
    <property type="entry name" value="NEK_Ser/Thr_kinase_NIMA"/>
</dbReference>
<comment type="caution">
    <text evidence="13">The sequence shown here is derived from an EMBL/GenBank/DDBJ whole genome shotgun (WGS) entry which is preliminary data.</text>
</comment>
<dbReference type="GO" id="GO:0004674">
    <property type="term" value="F:protein serine/threonine kinase activity"/>
    <property type="evidence" value="ECO:0007669"/>
    <property type="project" value="UniProtKB-KW"/>
</dbReference>
<dbReference type="InterPro" id="IPR011009">
    <property type="entry name" value="Kinase-like_dom_sf"/>
</dbReference>
<reference evidence="13 14" key="1">
    <citation type="journal article" date="2021" name="BMC Biol.">
        <title>Horizontally acquired antibacterial genes associated with adaptive radiation of ladybird beetles.</title>
        <authorList>
            <person name="Li H.S."/>
            <person name="Tang X.F."/>
            <person name="Huang Y.H."/>
            <person name="Xu Z.Y."/>
            <person name="Chen M.L."/>
            <person name="Du X.Y."/>
            <person name="Qiu B.Y."/>
            <person name="Chen P.T."/>
            <person name="Zhang W."/>
            <person name="Slipinski A."/>
            <person name="Escalona H.E."/>
            <person name="Waterhouse R.M."/>
            <person name="Zwick A."/>
            <person name="Pang H."/>
        </authorList>
    </citation>
    <scope>NUCLEOTIDE SEQUENCE [LARGE SCALE GENOMIC DNA]</scope>
    <source>
        <strain evidence="13">SYSU2018</strain>
    </source>
</reference>
<evidence type="ECO:0000256" key="10">
    <source>
        <dbReference type="PROSITE-ProRule" id="PRU10141"/>
    </source>
</evidence>
<evidence type="ECO:0000256" key="5">
    <source>
        <dbReference type="ARBA" id="ARBA00022741"/>
    </source>
</evidence>
<dbReference type="InterPro" id="IPR000719">
    <property type="entry name" value="Prot_kinase_dom"/>
</dbReference>
<dbReference type="PROSITE" id="PS00108">
    <property type="entry name" value="PROTEIN_KINASE_ST"/>
    <property type="match status" value="1"/>
</dbReference>
<keyword evidence="7 10" id="KW-0067">ATP-binding</keyword>
<feature type="binding site" evidence="10">
    <location>
        <position position="42"/>
    </location>
    <ligand>
        <name>ATP</name>
        <dbReference type="ChEBI" id="CHEBI:30616"/>
    </ligand>
</feature>
<comment type="catalytic activity">
    <reaction evidence="8">
        <text>L-threonyl-[protein] + ATP = O-phospho-L-threonyl-[protein] + ADP + H(+)</text>
        <dbReference type="Rhea" id="RHEA:46608"/>
        <dbReference type="Rhea" id="RHEA-COMP:11060"/>
        <dbReference type="Rhea" id="RHEA-COMP:11605"/>
        <dbReference type="ChEBI" id="CHEBI:15378"/>
        <dbReference type="ChEBI" id="CHEBI:30013"/>
        <dbReference type="ChEBI" id="CHEBI:30616"/>
        <dbReference type="ChEBI" id="CHEBI:61977"/>
        <dbReference type="ChEBI" id="CHEBI:456216"/>
        <dbReference type="EC" id="2.7.11.1"/>
    </reaction>
</comment>
<dbReference type="EC" id="2.7.11.1" evidence="2"/>
<evidence type="ECO:0000256" key="8">
    <source>
        <dbReference type="ARBA" id="ARBA00047899"/>
    </source>
</evidence>
<accession>A0ABD2P9E9</accession>
<keyword evidence="14" id="KW-1185">Reference proteome</keyword>